<evidence type="ECO:0000313" key="7">
    <source>
        <dbReference type="EMBL" id="CAI8006403.1"/>
    </source>
</evidence>
<dbReference type="InterPro" id="IPR015424">
    <property type="entry name" value="PyrdxlP-dep_Trfase"/>
</dbReference>
<dbReference type="FunFam" id="3.90.1150.10:FF:000041">
    <property type="entry name" value="Low-specificity L-threonine aldolase"/>
    <property type="match status" value="1"/>
</dbReference>
<dbReference type="InterPro" id="IPR001597">
    <property type="entry name" value="ArAA_b-elim_lyase/Thr_aldolase"/>
</dbReference>
<comment type="similarity">
    <text evidence="2">Belongs to the threonine aldolase family.</text>
</comment>
<reference evidence="7" key="1">
    <citation type="submission" date="2023-03" db="EMBL/GenBank/DDBJ databases">
        <authorList>
            <person name="Steffen K."/>
            <person name="Cardenas P."/>
        </authorList>
    </citation>
    <scope>NUCLEOTIDE SEQUENCE</scope>
</reference>
<dbReference type="Pfam" id="PF01212">
    <property type="entry name" value="Beta_elim_lyase"/>
    <property type="match status" value="1"/>
</dbReference>
<dbReference type="InterPro" id="IPR015421">
    <property type="entry name" value="PyrdxlP-dep_Trfase_major"/>
</dbReference>
<dbReference type="InterPro" id="IPR015422">
    <property type="entry name" value="PyrdxlP-dep_Trfase_small"/>
</dbReference>
<evidence type="ECO:0000313" key="8">
    <source>
        <dbReference type="Proteomes" id="UP001174909"/>
    </source>
</evidence>
<gene>
    <name evidence="7" type="ORF">GBAR_LOCUS4695</name>
</gene>
<feature type="modified residue" description="N6-(pyridoxal phosphate)lysine" evidence="5">
    <location>
        <position position="186"/>
    </location>
</feature>
<dbReference type="AlphaFoldDB" id="A0AA35R7R6"/>
<dbReference type="GO" id="GO:0006567">
    <property type="term" value="P:L-threonine catabolic process"/>
    <property type="evidence" value="ECO:0007669"/>
    <property type="project" value="TreeGrafter"/>
</dbReference>
<keyword evidence="4" id="KW-0456">Lyase</keyword>
<protein>
    <submittedName>
        <fullName evidence="7">Probable low-specificity L-threonine aldolase 1</fullName>
    </submittedName>
</protein>
<evidence type="ECO:0000256" key="2">
    <source>
        <dbReference type="ARBA" id="ARBA00006966"/>
    </source>
</evidence>
<keyword evidence="3" id="KW-0663">Pyridoxal phosphate</keyword>
<dbReference type="Proteomes" id="UP001174909">
    <property type="component" value="Unassembled WGS sequence"/>
</dbReference>
<proteinExistence type="inferred from homology"/>
<dbReference type="PANTHER" id="PTHR48097">
    <property type="entry name" value="L-THREONINE ALDOLASE-RELATED"/>
    <property type="match status" value="1"/>
</dbReference>
<evidence type="ECO:0000259" key="6">
    <source>
        <dbReference type="Pfam" id="PF01212"/>
    </source>
</evidence>
<evidence type="ECO:0000256" key="1">
    <source>
        <dbReference type="ARBA" id="ARBA00001933"/>
    </source>
</evidence>
<evidence type="ECO:0000256" key="5">
    <source>
        <dbReference type="PIRSR" id="PIRSR017617-1"/>
    </source>
</evidence>
<dbReference type="FunFam" id="3.40.640.10:FF:000030">
    <property type="entry name" value="Low-specificity L-threonine aldolase"/>
    <property type="match status" value="1"/>
</dbReference>
<dbReference type="PANTHER" id="PTHR48097:SF9">
    <property type="entry name" value="L-THREONINE ALDOLASE"/>
    <property type="match status" value="1"/>
</dbReference>
<dbReference type="Gene3D" id="3.40.640.10">
    <property type="entry name" value="Type I PLP-dependent aspartate aminotransferase-like (Major domain)"/>
    <property type="match status" value="1"/>
</dbReference>
<dbReference type="NCBIfam" id="NF041359">
    <property type="entry name" value="GntG_guanitoxin"/>
    <property type="match status" value="1"/>
</dbReference>
<dbReference type="CDD" id="cd06502">
    <property type="entry name" value="TA_like"/>
    <property type="match status" value="1"/>
</dbReference>
<dbReference type="GO" id="GO:0005829">
    <property type="term" value="C:cytosol"/>
    <property type="evidence" value="ECO:0007669"/>
    <property type="project" value="TreeGrafter"/>
</dbReference>
<keyword evidence="8" id="KW-1185">Reference proteome</keyword>
<accession>A0AA35R7R6</accession>
<feature type="domain" description="Aromatic amino acid beta-eliminating lyase/threonine aldolase" evidence="6">
    <location>
        <begin position="1"/>
        <end position="273"/>
    </location>
</feature>
<dbReference type="GO" id="GO:0008732">
    <property type="term" value="F:L-allo-threonine aldolase activity"/>
    <property type="evidence" value="ECO:0007669"/>
    <property type="project" value="TreeGrafter"/>
</dbReference>
<name>A0AA35R7R6_GEOBA</name>
<organism evidence="7 8">
    <name type="scientific">Geodia barretti</name>
    <name type="common">Barrett's horny sponge</name>
    <dbReference type="NCBI Taxonomy" id="519541"/>
    <lineage>
        <taxon>Eukaryota</taxon>
        <taxon>Metazoa</taxon>
        <taxon>Porifera</taxon>
        <taxon>Demospongiae</taxon>
        <taxon>Heteroscleromorpha</taxon>
        <taxon>Tetractinellida</taxon>
        <taxon>Astrophorina</taxon>
        <taxon>Geodiidae</taxon>
        <taxon>Geodia</taxon>
    </lineage>
</organism>
<dbReference type="Gene3D" id="3.90.1150.10">
    <property type="entry name" value="Aspartate Aminotransferase, domain 1"/>
    <property type="match status" value="1"/>
</dbReference>
<dbReference type="PIRSF" id="PIRSF017617">
    <property type="entry name" value="Thr_aldolase"/>
    <property type="match status" value="1"/>
</dbReference>
<comment type="caution">
    <text evidence="7">The sequence shown here is derived from an EMBL/GenBank/DDBJ whole genome shotgun (WGS) entry which is preliminary data.</text>
</comment>
<dbReference type="EMBL" id="CASHTH010000684">
    <property type="protein sequence ID" value="CAI8006403.1"/>
    <property type="molecule type" value="Genomic_DNA"/>
</dbReference>
<dbReference type="SUPFAM" id="SSF53383">
    <property type="entry name" value="PLP-dependent transferases"/>
    <property type="match status" value="1"/>
</dbReference>
<dbReference type="InterPro" id="IPR023603">
    <property type="entry name" value="Low_specificity_L-TA-like"/>
</dbReference>
<evidence type="ECO:0000256" key="3">
    <source>
        <dbReference type="ARBA" id="ARBA00022898"/>
    </source>
</evidence>
<sequence length="334" mass="35322">MRSAMATAEVGDDVFGEDPSINELQERSAALLGKEAGLLTSSGTMSNLIATLAWSNHGDEIIMGTEAHMFWNESAGQAALGGVQTRLVPNDSQGRINPDDVAAAIRPSGNLHFPRTSMICLENTHNRCSGGVLTPEDTKSVGDVAHAAGVPVHLDGARIFNASVALEVPPAELARDVDDLSFCLSKSLSCPVGSVLVGSQDFIDNAKRWRKMLGGGMRQAGVLAAAGLVALDTMIDRLAEDHQHAKRLAAGLANIDGLTVDPESIQTNIVFFEVDEDLGTAADLIAALNRNGVLVSYPGKQSIRMVTHRHISPEDIEEALSRTSAAVRELRSAA</sequence>
<evidence type="ECO:0000256" key="4">
    <source>
        <dbReference type="ARBA" id="ARBA00023239"/>
    </source>
</evidence>
<dbReference type="GO" id="GO:0006545">
    <property type="term" value="P:glycine biosynthetic process"/>
    <property type="evidence" value="ECO:0007669"/>
    <property type="project" value="TreeGrafter"/>
</dbReference>
<comment type="cofactor">
    <cofactor evidence="1">
        <name>pyridoxal 5'-phosphate</name>
        <dbReference type="ChEBI" id="CHEBI:597326"/>
    </cofactor>
</comment>